<evidence type="ECO:0000313" key="1">
    <source>
        <dbReference type="EMBL" id="ATI15775.1"/>
    </source>
</evidence>
<dbReference type="Proteomes" id="UP000230824">
    <property type="component" value="Segment"/>
</dbReference>
<accession>A0A291LA44</accession>
<sequence length="73" mass="8428">MSVVVEGSIGFLVDNPHPFVVKVHIQEKVSNNTWLCLLDSKIHSYTEVYLHTWQIGTITAEDELIIELYERDL</sequence>
<reference evidence="1 2" key="1">
    <citation type="submission" date="2017-09" db="EMBL/GenBank/DDBJ databases">
        <title>Phage vB_EcoM_PHB05 against multidrug-resistant shiga toxin-producing Escherichia.</title>
        <authorList>
            <person name="Chen Y."/>
            <person name="Song J."/>
            <person name="Wu B."/>
        </authorList>
    </citation>
    <scope>NUCLEOTIDE SEQUENCE [LARGE SCALE GENOMIC DNA]</scope>
    <source>
        <strain evidence="1">Wastewater</strain>
    </source>
</reference>
<dbReference type="KEGG" id="vg:62611745"/>
<dbReference type="RefSeq" id="YP_009984401.1">
    <property type="nucleotide sequence ID" value="NC_052652.1"/>
</dbReference>
<evidence type="ECO:0000313" key="2">
    <source>
        <dbReference type="Proteomes" id="UP000230824"/>
    </source>
</evidence>
<dbReference type="EMBL" id="MF805809">
    <property type="protein sequence ID" value="ATI15775.1"/>
    <property type="molecule type" value="Genomic_DNA"/>
</dbReference>
<name>A0A291LA44_9CAUD</name>
<keyword evidence="2" id="KW-1185">Reference proteome</keyword>
<organism evidence="1 2">
    <name type="scientific">Escherichia phage vB_EcoM_PHB05</name>
    <dbReference type="NCBI Taxonomy" id="2041347"/>
    <lineage>
        <taxon>Viruses</taxon>
        <taxon>Duplodnaviria</taxon>
        <taxon>Heunggongvirae</taxon>
        <taxon>Uroviricota</taxon>
        <taxon>Caudoviricetes</taxon>
        <taxon>Stephanstirmvirinae</taxon>
        <taxon>Justusliebigvirus</taxon>
        <taxon>Justusliebigvirus PHB05</taxon>
    </lineage>
</organism>
<proteinExistence type="predicted"/>
<protein>
    <submittedName>
        <fullName evidence="1">Uncharacterized protein</fullName>
    </submittedName>
</protein>
<dbReference type="GeneID" id="62611745"/>